<dbReference type="InterPro" id="IPR036568">
    <property type="entry name" value="GGCT-like_sf"/>
</dbReference>
<dbReference type="CDD" id="cd06661">
    <property type="entry name" value="GGCT_like"/>
    <property type="match status" value="1"/>
</dbReference>
<organism evidence="2 3">
    <name type="scientific">Sphingomonas crocodyli</name>
    <dbReference type="NCBI Taxonomy" id="1979270"/>
    <lineage>
        <taxon>Bacteria</taxon>
        <taxon>Pseudomonadati</taxon>
        <taxon>Pseudomonadota</taxon>
        <taxon>Alphaproteobacteria</taxon>
        <taxon>Sphingomonadales</taxon>
        <taxon>Sphingomonadaceae</taxon>
        <taxon>Sphingomonas</taxon>
    </lineage>
</organism>
<accession>A0A437MBP8</accession>
<evidence type="ECO:0000313" key="2">
    <source>
        <dbReference type="EMBL" id="RVT95074.1"/>
    </source>
</evidence>
<dbReference type="InterPro" id="IPR013024">
    <property type="entry name" value="GGCT-like"/>
</dbReference>
<gene>
    <name evidence="2" type="ORF">EOD43_05630</name>
</gene>
<dbReference type="SUPFAM" id="SSF110857">
    <property type="entry name" value="Gamma-glutamyl cyclotransferase-like"/>
    <property type="match status" value="1"/>
</dbReference>
<dbReference type="Proteomes" id="UP000282971">
    <property type="component" value="Unassembled WGS sequence"/>
</dbReference>
<dbReference type="InterPro" id="IPR009288">
    <property type="entry name" value="AIG2-like_dom"/>
</dbReference>
<feature type="domain" description="Gamma-glutamylcyclotransferase AIG2-like" evidence="1">
    <location>
        <begin position="9"/>
        <end position="109"/>
    </location>
</feature>
<dbReference type="Gene3D" id="3.10.490.10">
    <property type="entry name" value="Gamma-glutamyl cyclotransferase-like"/>
    <property type="match status" value="1"/>
</dbReference>
<protein>
    <submittedName>
        <fullName evidence="2">Gamma-glutamylcyclotransferase</fullName>
    </submittedName>
</protein>
<comment type="caution">
    <text evidence="2">The sequence shown here is derived from an EMBL/GenBank/DDBJ whole genome shotgun (WGS) entry which is preliminary data.</text>
</comment>
<dbReference type="AlphaFoldDB" id="A0A437MBP8"/>
<proteinExistence type="predicted"/>
<keyword evidence="3" id="KW-1185">Reference proteome</keyword>
<evidence type="ECO:0000259" key="1">
    <source>
        <dbReference type="Pfam" id="PF06094"/>
    </source>
</evidence>
<dbReference type="OrthoDB" id="5070127at2"/>
<reference evidence="2 3" key="1">
    <citation type="submission" date="2019-01" db="EMBL/GenBank/DDBJ databases">
        <authorList>
            <person name="Chen W.-M."/>
        </authorList>
    </citation>
    <scope>NUCLEOTIDE SEQUENCE [LARGE SCALE GENOMIC DNA]</scope>
    <source>
        <strain evidence="2 3">CCP-7</strain>
    </source>
</reference>
<dbReference type="Pfam" id="PF06094">
    <property type="entry name" value="GGACT"/>
    <property type="match status" value="1"/>
</dbReference>
<dbReference type="EMBL" id="SACN01000001">
    <property type="protein sequence ID" value="RVT95074.1"/>
    <property type="molecule type" value="Genomic_DNA"/>
</dbReference>
<evidence type="ECO:0000313" key="3">
    <source>
        <dbReference type="Proteomes" id="UP000282971"/>
    </source>
</evidence>
<keyword evidence="2" id="KW-0808">Transferase</keyword>
<dbReference type="GO" id="GO:0016740">
    <property type="term" value="F:transferase activity"/>
    <property type="evidence" value="ECO:0007669"/>
    <property type="project" value="UniProtKB-KW"/>
</dbReference>
<name>A0A437MBP8_9SPHN</name>
<sequence length="111" mass="11889">MADVDCRLAVYGTLAPGRANHHELADLRGTWRGGIVRGRLVQKGWGADFGYPALILDPAGDAVPVHLLDSADLPAHWARLDDFEGDGYARVVASIETDTGATTAWIYVSAD</sequence>